<evidence type="ECO:0000313" key="4">
    <source>
        <dbReference type="Proteomes" id="UP001596013"/>
    </source>
</evidence>
<dbReference type="PANTHER" id="PTHR42852:SF13">
    <property type="entry name" value="PROTEIN DIPZ"/>
    <property type="match status" value="1"/>
</dbReference>
<comment type="caution">
    <text evidence="3">The sequence shown here is derived from an EMBL/GenBank/DDBJ whole genome shotgun (WGS) entry which is preliminary data.</text>
</comment>
<dbReference type="InterPro" id="IPR000866">
    <property type="entry name" value="AhpC/TSA"/>
</dbReference>
<dbReference type="Pfam" id="PF00578">
    <property type="entry name" value="AhpC-TSA"/>
    <property type="match status" value="1"/>
</dbReference>
<dbReference type="PANTHER" id="PTHR42852">
    <property type="entry name" value="THIOL:DISULFIDE INTERCHANGE PROTEIN DSBE"/>
    <property type="match status" value="1"/>
</dbReference>
<dbReference type="SUPFAM" id="SSF52833">
    <property type="entry name" value="Thioredoxin-like"/>
    <property type="match status" value="1"/>
</dbReference>
<proteinExistence type="predicted"/>
<accession>A0ABW0JK53</accession>
<feature type="domain" description="Thioredoxin" evidence="2">
    <location>
        <begin position="22"/>
        <end position="167"/>
    </location>
</feature>
<dbReference type="EMBL" id="JBHSMK010000003">
    <property type="protein sequence ID" value="MFC5436345.1"/>
    <property type="molecule type" value="Genomic_DNA"/>
</dbReference>
<dbReference type="RefSeq" id="WP_377303593.1">
    <property type="nucleotide sequence ID" value="NZ_JBHSMK010000003.1"/>
</dbReference>
<feature type="signal peptide" evidence="1">
    <location>
        <begin position="1"/>
        <end position="21"/>
    </location>
</feature>
<dbReference type="InterPro" id="IPR050553">
    <property type="entry name" value="Thioredoxin_ResA/DsbE_sf"/>
</dbReference>
<sequence length="318" mass="34778">MKQLLLFMGLLLVALPGGAGAAATPANPPEFAGISQWINSPPLTLAGLRGKVVLIDFWAYSCINCLRAIPHVEHLYETYKDKGLVVIGVHSPEFDFEKDPANVKEAVTRLRITYPVAADNDLGTWNAWRNLYWPAEYLIDRNGNLIGHHYGEGDYLKMEDAIRLLLGMNLLPGSGSAGNSAAGAVAASPEMYLGSAKQQNLASPETGHNGIRHFSIPARLAMNRFALAGVWEMSDKYAKSVSAHGELQLHFKAGKLHMVASSEQPIPLEIVVDGKLQPTVTVQASRLYTLFDSDDYREHSLILRIPQAGLQIYTLTFG</sequence>
<reference evidence="4" key="1">
    <citation type="journal article" date="2019" name="Int. J. Syst. Evol. Microbiol.">
        <title>The Global Catalogue of Microorganisms (GCM) 10K type strain sequencing project: providing services to taxonomists for standard genome sequencing and annotation.</title>
        <authorList>
            <consortium name="The Broad Institute Genomics Platform"/>
            <consortium name="The Broad Institute Genome Sequencing Center for Infectious Disease"/>
            <person name="Wu L."/>
            <person name="Ma J."/>
        </authorList>
    </citation>
    <scope>NUCLEOTIDE SEQUENCE [LARGE SCALE GENOMIC DNA]</scope>
    <source>
        <strain evidence="4">JCM 17130</strain>
    </source>
</reference>
<organism evidence="3 4">
    <name type="scientific">Rhodanobacter umsongensis</name>
    <dbReference type="NCBI Taxonomy" id="633153"/>
    <lineage>
        <taxon>Bacteria</taxon>
        <taxon>Pseudomonadati</taxon>
        <taxon>Pseudomonadota</taxon>
        <taxon>Gammaproteobacteria</taxon>
        <taxon>Lysobacterales</taxon>
        <taxon>Rhodanobacteraceae</taxon>
        <taxon>Rhodanobacter</taxon>
    </lineage>
</organism>
<protein>
    <submittedName>
        <fullName evidence="3">Thioredoxin family protein</fullName>
    </submittedName>
</protein>
<dbReference type="InterPro" id="IPR036249">
    <property type="entry name" value="Thioredoxin-like_sf"/>
</dbReference>
<dbReference type="InterPro" id="IPR013766">
    <property type="entry name" value="Thioredoxin_domain"/>
</dbReference>
<keyword evidence="1" id="KW-0732">Signal</keyword>
<dbReference type="PROSITE" id="PS51352">
    <property type="entry name" value="THIOREDOXIN_2"/>
    <property type="match status" value="1"/>
</dbReference>
<evidence type="ECO:0000313" key="3">
    <source>
        <dbReference type="EMBL" id="MFC5436345.1"/>
    </source>
</evidence>
<dbReference type="Gene3D" id="2.60.120.260">
    <property type="entry name" value="Galactose-binding domain-like"/>
    <property type="match status" value="1"/>
</dbReference>
<dbReference type="Proteomes" id="UP001596013">
    <property type="component" value="Unassembled WGS sequence"/>
</dbReference>
<feature type="chain" id="PRO_5046321166" evidence="1">
    <location>
        <begin position="22"/>
        <end position="318"/>
    </location>
</feature>
<evidence type="ECO:0000259" key="2">
    <source>
        <dbReference type="PROSITE" id="PS51352"/>
    </source>
</evidence>
<evidence type="ECO:0000256" key="1">
    <source>
        <dbReference type="SAM" id="SignalP"/>
    </source>
</evidence>
<gene>
    <name evidence="3" type="ORF">ACFPME_07235</name>
</gene>
<keyword evidence="4" id="KW-1185">Reference proteome</keyword>
<dbReference type="InterPro" id="IPR041017">
    <property type="entry name" value="Thioredoxin_10"/>
</dbReference>
<dbReference type="Gene3D" id="3.40.30.10">
    <property type="entry name" value="Glutaredoxin"/>
    <property type="match status" value="1"/>
</dbReference>
<dbReference type="CDD" id="cd03012">
    <property type="entry name" value="TlpA_like_DipZ_like"/>
    <property type="match status" value="1"/>
</dbReference>
<name>A0ABW0JK53_9GAMM</name>
<dbReference type="Pfam" id="PF17991">
    <property type="entry name" value="Thioredoxin_10"/>
    <property type="match status" value="1"/>
</dbReference>